<feature type="domain" description="K Homology" evidence="7">
    <location>
        <begin position="200"/>
        <end position="282"/>
    </location>
</feature>
<dbReference type="Gene3D" id="3.30.1370.10">
    <property type="entry name" value="K Homology domain, type 1"/>
    <property type="match status" value="12"/>
</dbReference>
<dbReference type="InterPro" id="IPR054548">
    <property type="entry name" value="SCP160-like_KH"/>
</dbReference>
<feature type="domain" description="K Homology" evidence="7">
    <location>
        <begin position="697"/>
        <end position="773"/>
    </location>
</feature>
<name>A0A9N9F375_9GLOM</name>
<evidence type="ECO:0000313" key="9">
    <source>
        <dbReference type="Proteomes" id="UP000789706"/>
    </source>
</evidence>
<comment type="caution">
    <text evidence="8">The sequence shown here is derived from an EMBL/GenBank/DDBJ whole genome shotgun (WGS) entry which is preliminary data.</text>
</comment>
<keyword evidence="3" id="KW-0677">Repeat</keyword>
<dbReference type="GO" id="GO:0003729">
    <property type="term" value="F:mRNA binding"/>
    <property type="evidence" value="ECO:0007669"/>
    <property type="project" value="TreeGrafter"/>
</dbReference>
<dbReference type="EMBL" id="CAJVPK010000411">
    <property type="protein sequence ID" value="CAG8506684.1"/>
    <property type="molecule type" value="Genomic_DNA"/>
</dbReference>
<reference evidence="8" key="1">
    <citation type="submission" date="2021-06" db="EMBL/GenBank/DDBJ databases">
        <authorList>
            <person name="Kallberg Y."/>
            <person name="Tangrot J."/>
            <person name="Rosling A."/>
        </authorList>
    </citation>
    <scope>NUCLEOTIDE SEQUENCE</scope>
    <source>
        <strain evidence="8">AZ414A</strain>
    </source>
</reference>
<evidence type="ECO:0000313" key="8">
    <source>
        <dbReference type="EMBL" id="CAG8506684.1"/>
    </source>
</evidence>
<dbReference type="InterPro" id="IPR036612">
    <property type="entry name" value="KH_dom_type_1_sf"/>
</dbReference>
<sequence length="1298" mass="145224">MSATFEQPVVPPSEESLDSLSLPSAQLQKAHEEFEQINNVTEVESSSSTNTYNTEGAIMKSVSYDTDFPSLSVAGTATKSSSVVWGTRSGAELVRSDIPIIDNRTSKLPTTHAAVTAVTAVKKSGIITERLELPASQQLQKKEFGNKTTTADIVKRVRDKTNTHIDVSTGQKTGITTFLIKGKIEDVMRAKRELLENLAVKSEVTIQVPVSARRFILGSRGQTLQGITLKTGTRIQLPPRQENSAEEKTEFDNDEDEIMVVKIEGDVKGVNEAKAEIEAIVNERSTKRNHRITHIEHQFYPLIAGAHNQRINQIAEETGIKIHVPPYIATVENNESNTKDYITLIGERDSVKTAADKIEAIYVDLKNNTRTLSYDIPKRQHRFLIGPKGVHLHELLESTECSLELSPSSNTIVIRGPQSKHPIALQSVLERVDIVSLDVTLIHRSAEQPLEHAKNILKYLVNRSKLRKIETDFNVQIIVPKGHELENEVFLDFISKVSEDAEKAKNEPPNNFTIATIEPHLHRHIIGRKGQNLQRVKETYGVEIIVPDEKDENPVILIVYEGKIGEEIPTDKKLKDSHIKEVLEKVKVELIKAAQDASDFATQTLSIPVKFHRHIIGPKGSTLNNITGGMDAPVSVKFGSYRTGAAERSANAEGKKLTQAPISNDIVIIKGPTEEVERVVREINKVVEESKHAEIMNSYTIDFNFPAQYSAHIIGKGGAHVTMLKENLGVRIDIEGGRNEEKKTTPGENVKVTITGMKENVEEAKAKILDLIDKLQDSATECLKIPSEYHKSLIGTRGRYVKRLEEKYGVHIRFPRTRDSVEESEEDVDAQKPDEVIIKGRKKGVNDAKAELMDLLDYEKDHGNSVKFTVPSKYLPHIVGRNGTRITDIKDETMTRIDIGKPEFSEEDGQEQQVVSVVIQGTKDDINNAKNKILNIVSEFEKQTTITMNIDPQYHKYLIGPGGSRIREIVAKAGGPDEKSGQAGIVKFPRQGFNSDEVILKGDKDLVGKVKAEIERLVEEQSNLQVDVIRIPRSQHHIIIGRAGFQLREIQNRFNVEIQFPGSRSYNDFHPTTTNVGEEIENIEEAVKIAGKADDIKAAKNEIHEILSKVYSHVINIPRKYHKILISNGINFRKLRNEFHVTVDYDDGVDWHTTEETKESVVAVEESVVAVNGIDNEGNSGKPKWQVIKNNDDTADEGEIAWNLKGEKSQVERAEKYLNEILDEERTYTHTSSITVPQQYHRHIIGRSGQTITRIRNESKCRIEVPKAQNDETVIITGSEKGIDIAQTMIKEVIERAG</sequence>
<dbReference type="Proteomes" id="UP000789706">
    <property type="component" value="Unassembled WGS sequence"/>
</dbReference>
<feature type="domain" description="K Homology" evidence="7">
    <location>
        <begin position="1228"/>
        <end position="1295"/>
    </location>
</feature>
<feature type="domain" description="K Homology" evidence="7">
    <location>
        <begin position="368"/>
        <end position="433"/>
    </location>
</feature>
<dbReference type="GO" id="GO:0005737">
    <property type="term" value="C:cytoplasm"/>
    <property type="evidence" value="ECO:0007669"/>
    <property type="project" value="TreeGrafter"/>
</dbReference>
<accession>A0A9N9F375</accession>
<evidence type="ECO:0000256" key="4">
    <source>
        <dbReference type="ARBA" id="ARBA00022884"/>
    </source>
</evidence>
<feature type="domain" description="K Homology" evidence="7">
    <location>
        <begin position="1023"/>
        <end position="1108"/>
    </location>
</feature>
<dbReference type="CDD" id="cd22408">
    <property type="entry name" value="KH-I_Vigilin_rpt4"/>
    <property type="match status" value="1"/>
</dbReference>
<dbReference type="InterPro" id="IPR057778">
    <property type="entry name" value="KH_Vigilin_N"/>
</dbReference>
<feature type="domain" description="K Homology" evidence="7">
    <location>
        <begin position="1109"/>
        <end position="1223"/>
    </location>
</feature>
<dbReference type="InterPro" id="IPR004087">
    <property type="entry name" value="KH_dom"/>
</dbReference>
<dbReference type="Pfam" id="PF22952">
    <property type="entry name" value="KH_11"/>
    <property type="match status" value="1"/>
</dbReference>
<keyword evidence="4 5" id="KW-0694">RNA-binding</keyword>
<dbReference type="InterPro" id="IPR004088">
    <property type="entry name" value="KH_dom_type_1"/>
</dbReference>
<dbReference type="SUPFAM" id="SSF54791">
    <property type="entry name" value="Eukaryotic type KH-domain (KH-domain type I)"/>
    <property type="match status" value="10"/>
</dbReference>
<feature type="domain" description="K Homology" evidence="7">
    <location>
        <begin position="777"/>
        <end position="857"/>
    </location>
</feature>
<dbReference type="CDD" id="cd02394">
    <property type="entry name" value="KH-I_Vigilin_rpt6"/>
    <property type="match status" value="1"/>
</dbReference>
<comment type="subcellular location">
    <subcellularLocation>
        <location evidence="1">Cytoplasm</location>
    </subcellularLocation>
</comment>
<feature type="domain" description="K Homology" evidence="7">
    <location>
        <begin position="942"/>
        <end position="1019"/>
    </location>
</feature>
<evidence type="ECO:0000256" key="5">
    <source>
        <dbReference type="PROSITE-ProRule" id="PRU00117"/>
    </source>
</evidence>
<dbReference type="OrthoDB" id="10027144at2759"/>
<evidence type="ECO:0000259" key="7">
    <source>
        <dbReference type="SMART" id="SM00322"/>
    </source>
</evidence>
<evidence type="ECO:0000256" key="3">
    <source>
        <dbReference type="ARBA" id="ARBA00022737"/>
    </source>
</evidence>
<feature type="coiled-coil region" evidence="6">
    <location>
        <begin position="754"/>
        <end position="781"/>
    </location>
</feature>
<gene>
    <name evidence="8" type="ORF">DEBURN_LOCUS4961</name>
</gene>
<feature type="domain" description="K Homology" evidence="7">
    <location>
        <begin position="599"/>
        <end position="688"/>
    </location>
</feature>
<feature type="domain" description="K Homology" evidence="7">
    <location>
        <begin position="509"/>
        <end position="584"/>
    </location>
</feature>
<evidence type="ECO:0000256" key="2">
    <source>
        <dbReference type="ARBA" id="ARBA00022490"/>
    </source>
</evidence>
<dbReference type="Pfam" id="PF24668">
    <property type="entry name" value="KH_Vigilin"/>
    <property type="match status" value="1"/>
</dbReference>
<evidence type="ECO:0000256" key="1">
    <source>
        <dbReference type="ARBA" id="ARBA00004496"/>
    </source>
</evidence>
<feature type="domain" description="K Homology" evidence="7">
    <location>
        <begin position="125"/>
        <end position="199"/>
    </location>
</feature>
<keyword evidence="6" id="KW-0175">Coiled coil</keyword>
<feature type="domain" description="K Homology" evidence="7">
    <location>
        <begin position="286"/>
        <end position="363"/>
    </location>
</feature>
<protein>
    <submittedName>
        <fullName evidence="8">4087_t:CDS:1</fullName>
    </submittedName>
</protein>
<dbReference type="CDD" id="cd00105">
    <property type="entry name" value="KH-I"/>
    <property type="match status" value="2"/>
</dbReference>
<keyword evidence="9" id="KW-1185">Reference proteome</keyword>
<dbReference type="PANTHER" id="PTHR10627:SF31">
    <property type="entry name" value="DODECA-SATELLITE-BINDING PROTEIN 1, ISOFORM A"/>
    <property type="match status" value="1"/>
</dbReference>
<dbReference type="Pfam" id="PF00013">
    <property type="entry name" value="KH_1"/>
    <property type="match status" value="11"/>
</dbReference>
<keyword evidence="2" id="KW-0963">Cytoplasm</keyword>
<feature type="domain" description="K Homology" evidence="7">
    <location>
        <begin position="862"/>
        <end position="938"/>
    </location>
</feature>
<dbReference type="PANTHER" id="PTHR10627">
    <property type="entry name" value="SCP160"/>
    <property type="match status" value="1"/>
</dbReference>
<dbReference type="SMART" id="SM00322">
    <property type="entry name" value="KH"/>
    <property type="match status" value="13"/>
</dbReference>
<evidence type="ECO:0000256" key="6">
    <source>
        <dbReference type="SAM" id="Coils"/>
    </source>
</evidence>
<organism evidence="8 9">
    <name type="scientific">Diversispora eburnea</name>
    <dbReference type="NCBI Taxonomy" id="1213867"/>
    <lineage>
        <taxon>Eukaryota</taxon>
        <taxon>Fungi</taxon>
        <taxon>Fungi incertae sedis</taxon>
        <taxon>Mucoromycota</taxon>
        <taxon>Glomeromycotina</taxon>
        <taxon>Glomeromycetes</taxon>
        <taxon>Diversisporales</taxon>
        <taxon>Diversisporaceae</taxon>
        <taxon>Diversispora</taxon>
    </lineage>
</organism>
<proteinExistence type="predicted"/>
<dbReference type="PROSITE" id="PS50084">
    <property type="entry name" value="KH_TYPE_1"/>
    <property type="match status" value="11"/>
</dbReference>